<comment type="function">
    <text evidence="2">Has an important function as a repair enzyme for proteins that have been inactivated by oxidation. Catalyzes the reversible oxidation-reduction of methionine sulfoxide in proteins to methionine.</text>
</comment>
<dbReference type="GO" id="GO:0008113">
    <property type="term" value="F:peptide-methionine (S)-S-oxide reductase activity"/>
    <property type="evidence" value="ECO:0007669"/>
    <property type="project" value="UniProtKB-UniRule"/>
</dbReference>
<evidence type="ECO:0000313" key="4">
    <source>
        <dbReference type="EMBL" id="CDI05522.1"/>
    </source>
</evidence>
<organism evidence="4 5">
    <name type="scientific">Candidatus Nitrosotenuis uzonensis</name>
    <dbReference type="NCBI Taxonomy" id="1407055"/>
    <lineage>
        <taxon>Archaea</taxon>
        <taxon>Nitrososphaerota</taxon>
        <taxon>Candidatus Nitrosotenuis</taxon>
    </lineage>
</organism>
<gene>
    <name evidence="2 4" type="primary">msrA</name>
    <name evidence="4" type="ORF">NITUZ_30214</name>
</gene>
<feature type="active site" evidence="2">
    <location>
        <position position="9"/>
    </location>
</feature>
<comment type="catalytic activity">
    <reaction evidence="2">
        <text>L-methionyl-[protein] + [thioredoxin]-disulfide + H2O = L-methionyl-(S)-S-oxide-[protein] + [thioredoxin]-dithiol</text>
        <dbReference type="Rhea" id="RHEA:14217"/>
        <dbReference type="Rhea" id="RHEA-COMP:10698"/>
        <dbReference type="Rhea" id="RHEA-COMP:10700"/>
        <dbReference type="Rhea" id="RHEA-COMP:12313"/>
        <dbReference type="Rhea" id="RHEA-COMP:12315"/>
        <dbReference type="ChEBI" id="CHEBI:15377"/>
        <dbReference type="ChEBI" id="CHEBI:16044"/>
        <dbReference type="ChEBI" id="CHEBI:29950"/>
        <dbReference type="ChEBI" id="CHEBI:44120"/>
        <dbReference type="ChEBI" id="CHEBI:50058"/>
        <dbReference type="EC" id="1.8.4.11"/>
    </reaction>
</comment>
<sequence>MKATFGAGCFWCVEDIFRNTKGVTSTQVGYAGGWKKNPTYEEVCTDTTGHAEVVQVEYDPDQISYEQLLDVFWGCHDPTTLNRQGPDIGKQYRSAIFCHDSEQERVANESMKKIQDSGKYARKIVTEIKPAPAFYRAEEYHQQYYAKCSIR</sequence>
<dbReference type="NCBIfam" id="TIGR00401">
    <property type="entry name" value="msrA"/>
    <property type="match status" value="1"/>
</dbReference>
<keyword evidence="5" id="KW-1185">Reference proteome</keyword>
<dbReference type="PANTHER" id="PTHR43774">
    <property type="entry name" value="PEPTIDE METHIONINE SULFOXIDE REDUCTASE"/>
    <property type="match status" value="1"/>
</dbReference>
<dbReference type="SUPFAM" id="SSF55068">
    <property type="entry name" value="Peptide methionine sulfoxide reductase"/>
    <property type="match status" value="1"/>
</dbReference>
<reference evidence="4 5" key="1">
    <citation type="journal article" date="2013" name="PLoS ONE">
        <title>Enrichment and Genome Sequence of the Group I.1a Ammonia-Oxidizing Archaeon ?Ca. Nitrosotenuis uzonensis? Representing a Clade Globally.</title>
        <authorList>
            <person name="Lebedeva E.V."/>
            <person name="Hatzenpichler R."/>
            <person name="Pelletier E."/>
            <person name="Schuster N."/>
            <person name="Hauzmayer S."/>
            <person name="Bulaev A."/>
            <person name="Grigor'eva N.V."/>
            <person name="Galushko A."/>
            <person name="Schmid M."/>
            <person name="Palatinszky M."/>
            <person name="Le Paslier D."/>
            <person name="Daims H."/>
            <person name="Wagner M."/>
        </authorList>
    </citation>
    <scope>NUCLEOTIDE SEQUENCE [LARGE SCALE GENOMIC DNA]</scope>
    <source>
        <strain evidence="4 5">N4</strain>
    </source>
</reference>
<proteinExistence type="inferred from homology"/>
<accession>V6AS96</accession>
<dbReference type="Gene3D" id="3.30.1060.10">
    <property type="entry name" value="Peptide methionine sulphoxide reductase MsrA"/>
    <property type="match status" value="1"/>
</dbReference>
<dbReference type="InterPro" id="IPR036509">
    <property type="entry name" value="Met_Sox_Rdtase_MsrA_sf"/>
</dbReference>
<dbReference type="OrthoDB" id="7150at2157"/>
<dbReference type="RefSeq" id="WP_048195372.1">
    <property type="nucleotide sequence ID" value="NZ_CBTY010000008.1"/>
</dbReference>
<evidence type="ECO:0000313" key="5">
    <source>
        <dbReference type="Proteomes" id="UP000018159"/>
    </source>
</evidence>
<dbReference type="EMBL" id="CBTY010000008">
    <property type="protein sequence ID" value="CDI05522.1"/>
    <property type="molecule type" value="Genomic_DNA"/>
</dbReference>
<dbReference type="EC" id="1.8.4.11" evidence="2"/>
<dbReference type="GO" id="GO:0033744">
    <property type="term" value="F:L-methionine:thioredoxin-disulfide S-oxidoreductase activity"/>
    <property type="evidence" value="ECO:0007669"/>
    <property type="project" value="RHEA"/>
</dbReference>
<comment type="caution">
    <text evidence="4">The sequence shown here is derived from an EMBL/GenBank/DDBJ whole genome shotgun (WGS) entry which is preliminary data.</text>
</comment>
<dbReference type="Proteomes" id="UP000018159">
    <property type="component" value="Unassembled WGS sequence"/>
</dbReference>
<dbReference type="AlphaFoldDB" id="V6AS96"/>
<comment type="catalytic activity">
    <reaction evidence="2">
        <text>[thioredoxin]-disulfide + L-methionine + H2O = L-methionine (S)-S-oxide + [thioredoxin]-dithiol</text>
        <dbReference type="Rhea" id="RHEA:19993"/>
        <dbReference type="Rhea" id="RHEA-COMP:10698"/>
        <dbReference type="Rhea" id="RHEA-COMP:10700"/>
        <dbReference type="ChEBI" id="CHEBI:15377"/>
        <dbReference type="ChEBI" id="CHEBI:29950"/>
        <dbReference type="ChEBI" id="CHEBI:50058"/>
        <dbReference type="ChEBI" id="CHEBI:57844"/>
        <dbReference type="ChEBI" id="CHEBI:58772"/>
        <dbReference type="EC" id="1.8.4.11"/>
    </reaction>
</comment>
<dbReference type="STRING" id="1407055.NITUZ_30214"/>
<comment type="similarity">
    <text evidence="2">Belongs to the MsrA Met sulfoxide reductase family.</text>
</comment>
<dbReference type="PANTHER" id="PTHR43774:SF1">
    <property type="entry name" value="PEPTIDE METHIONINE SULFOXIDE REDUCTASE MSRA 2"/>
    <property type="match status" value="1"/>
</dbReference>
<dbReference type="HAMAP" id="MF_01401">
    <property type="entry name" value="MsrA"/>
    <property type="match status" value="1"/>
</dbReference>
<evidence type="ECO:0000256" key="2">
    <source>
        <dbReference type="HAMAP-Rule" id="MF_01401"/>
    </source>
</evidence>
<dbReference type="Pfam" id="PF01625">
    <property type="entry name" value="PMSR"/>
    <property type="match status" value="1"/>
</dbReference>
<name>V6AS96_9ARCH</name>
<feature type="domain" description="Peptide methionine sulphoxide reductase MsrA" evidence="3">
    <location>
        <begin position="2"/>
        <end position="148"/>
    </location>
</feature>
<evidence type="ECO:0000259" key="3">
    <source>
        <dbReference type="Pfam" id="PF01625"/>
    </source>
</evidence>
<evidence type="ECO:0000256" key="1">
    <source>
        <dbReference type="ARBA" id="ARBA00023002"/>
    </source>
</evidence>
<keyword evidence="1 2" id="KW-0560">Oxidoreductase</keyword>
<dbReference type="InterPro" id="IPR002569">
    <property type="entry name" value="Met_Sox_Rdtase_MsrA_dom"/>
</dbReference>
<protein>
    <recommendedName>
        <fullName evidence="2">Peptide methionine sulfoxide reductase MsrA</fullName>
        <shortName evidence="2">Protein-methionine-S-oxide reductase</shortName>
        <ecNumber evidence="2">1.8.4.11</ecNumber>
    </recommendedName>
    <alternativeName>
        <fullName evidence="2">Peptide-methionine (S)-S-oxide reductase</fullName>
        <shortName evidence="2">Peptide Met(O) reductase</shortName>
    </alternativeName>
</protein>